<dbReference type="KEGG" id="buy:D8S85_17735"/>
<dbReference type="AlphaFoldDB" id="A0A3Q9IRU8"/>
<dbReference type="Proteomes" id="UP000270673">
    <property type="component" value="Chromosome"/>
</dbReference>
<keyword evidence="3" id="KW-0732">Signal</keyword>
<evidence type="ECO:0000313" key="8">
    <source>
        <dbReference type="EMBL" id="AZS31214.1"/>
    </source>
</evidence>
<dbReference type="InterPro" id="IPR033985">
    <property type="entry name" value="SusD-like_N"/>
</dbReference>
<feature type="domain" description="SusD-like N-terminal" evidence="7">
    <location>
        <begin position="21"/>
        <end position="202"/>
    </location>
</feature>
<comment type="similarity">
    <text evidence="2">Belongs to the SusD family.</text>
</comment>
<dbReference type="SUPFAM" id="SSF48452">
    <property type="entry name" value="TPR-like"/>
    <property type="match status" value="1"/>
</dbReference>
<evidence type="ECO:0000313" key="9">
    <source>
        <dbReference type="Proteomes" id="UP000270673"/>
    </source>
</evidence>
<name>A0A3Q9IRU8_9BACT</name>
<proteinExistence type="inferred from homology"/>
<dbReference type="Pfam" id="PF14322">
    <property type="entry name" value="SusD-like_3"/>
    <property type="match status" value="1"/>
</dbReference>
<organism evidence="8 9">
    <name type="scientific">Butyricimonas faecalis</name>
    <dbReference type="NCBI Taxonomy" id="2093856"/>
    <lineage>
        <taxon>Bacteria</taxon>
        <taxon>Pseudomonadati</taxon>
        <taxon>Bacteroidota</taxon>
        <taxon>Bacteroidia</taxon>
        <taxon>Bacteroidales</taxon>
        <taxon>Odoribacteraceae</taxon>
        <taxon>Butyricimonas</taxon>
    </lineage>
</organism>
<keyword evidence="5" id="KW-0998">Cell outer membrane</keyword>
<feature type="domain" description="RagB/SusD" evidence="6">
    <location>
        <begin position="346"/>
        <end position="469"/>
    </location>
</feature>
<dbReference type="RefSeq" id="WP_106481621.1">
    <property type="nucleotide sequence ID" value="NZ_CP032819.1"/>
</dbReference>
<keyword evidence="9" id="KW-1185">Reference proteome</keyword>
<evidence type="ECO:0000256" key="3">
    <source>
        <dbReference type="ARBA" id="ARBA00022729"/>
    </source>
</evidence>
<dbReference type="Gene3D" id="1.25.40.390">
    <property type="match status" value="1"/>
</dbReference>
<dbReference type="InterPro" id="IPR011990">
    <property type="entry name" value="TPR-like_helical_dom_sf"/>
</dbReference>
<evidence type="ECO:0000256" key="5">
    <source>
        <dbReference type="ARBA" id="ARBA00023237"/>
    </source>
</evidence>
<dbReference type="GO" id="GO:0009279">
    <property type="term" value="C:cell outer membrane"/>
    <property type="evidence" value="ECO:0007669"/>
    <property type="project" value="UniProtKB-SubCell"/>
</dbReference>
<protein>
    <submittedName>
        <fullName evidence="8">RagB/SusD family nutrient uptake outer membrane protein</fullName>
    </submittedName>
</protein>
<sequence>MKKRLYILLLGLVAGITSCTDWLDVQPKTSIPVEKLFESEAGFKDVLTGFYLKMGQTNLYAKNLTYGYLDAISGNYDEFPGVMRWREIYDYDNTWSSVKDGVYTSMYNVIANINNFLKYIDKNRSVIKTEKYYELMKGEALGLRAFLHFDLLRLYGPVYSVTPTGKAIPYRTSFDQKATPVLPAEKVIEHILTDLHEADSLLEISDPKNFDLPEYYSKDYNAFEDSRQLRMNTCAVKAMLARVYCYKGDAESKRKALTYAYDVVESNYFALYEDNSNPVLFAEHIFGLNVYELDKLLEDEGNYKTRIPEGQLSDGVYIMRTKANFDEHFETGSRGTFDIRANTSAFKNVAGNGSKEYKLCLKYDQSSYTSNASKYYGKDVLPLIRLPEMYYIIAECETDKSKSAEALNTVMWTRGIAYEDGVVADDDYDRLDTRAGYDPTHTKRVNELMKEYRKEFFSEGQLFYFYKRHNYKTFPYCVKEDMSASYQWPLPDNEKTFGNNN</sequence>
<evidence type="ECO:0000256" key="2">
    <source>
        <dbReference type="ARBA" id="ARBA00006275"/>
    </source>
</evidence>
<gene>
    <name evidence="8" type="ORF">D8S85_17735</name>
</gene>
<dbReference type="EMBL" id="CP032819">
    <property type="protein sequence ID" value="AZS31214.1"/>
    <property type="molecule type" value="Genomic_DNA"/>
</dbReference>
<dbReference type="InterPro" id="IPR012944">
    <property type="entry name" value="SusD_RagB_dom"/>
</dbReference>
<evidence type="ECO:0000256" key="4">
    <source>
        <dbReference type="ARBA" id="ARBA00023136"/>
    </source>
</evidence>
<dbReference type="PROSITE" id="PS51257">
    <property type="entry name" value="PROKAR_LIPOPROTEIN"/>
    <property type="match status" value="1"/>
</dbReference>
<reference evidence="8 9" key="1">
    <citation type="submission" date="2018-10" db="EMBL/GenBank/DDBJ databases">
        <title>Butyricimonas faecalis sp. nov., isolated from human faeces and emended description of the genus Butyricimonas.</title>
        <authorList>
            <person name="Le Roy T."/>
            <person name="Van der Smissen P."/>
            <person name="Paquot A."/>
            <person name="Delzenne N."/>
            <person name="Muccioli G."/>
            <person name="Collet J.-F."/>
            <person name="Cani P.D."/>
        </authorList>
    </citation>
    <scope>NUCLEOTIDE SEQUENCE [LARGE SCALE GENOMIC DNA]</scope>
    <source>
        <strain evidence="8 9">H184</strain>
    </source>
</reference>
<dbReference type="OrthoDB" id="727588at2"/>
<evidence type="ECO:0000259" key="7">
    <source>
        <dbReference type="Pfam" id="PF14322"/>
    </source>
</evidence>
<keyword evidence="4" id="KW-0472">Membrane</keyword>
<accession>A0A3Q9IRU8</accession>
<evidence type="ECO:0000256" key="1">
    <source>
        <dbReference type="ARBA" id="ARBA00004442"/>
    </source>
</evidence>
<dbReference type="Pfam" id="PF07980">
    <property type="entry name" value="SusD_RagB"/>
    <property type="match status" value="1"/>
</dbReference>
<evidence type="ECO:0000259" key="6">
    <source>
        <dbReference type="Pfam" id="PF07980"/>
    </source>
</evidence>
<comment type="subcellular location">
    <subcellularLocation>
        <location evidence="1">Cell outer membrane</location>
    </subcellularLocation>
</comment>